<dbReference type="SUPFAM" id="SSF52833">
    <property type="entry name" value="Thioredoxin-like"/>
    <property type="match status" value="1"/>
</dbReference>
<feature type="domain" description="Thioredoxin" evidence="1">
    <location>
        <begin position="1"/>
        <end position="140"/>
    </location>
</feature>
<dbReference type="InterPro" id="IPR036249">
    <property type="entry name" value="Thioredoxin-like_sf"/>
</dbReference>
<protein>
    <recommendedName>
        <fullName evidence="1">Thioredoxin domain-containing protein</fullName>
    </recommendedName>
</protein>
<gene>
    <name evidence="2" type="ORF">K431DRAFT_199312</name>
</gene>
<evidence type="ECO:0000313" key="3">
    <source>
        <dbReference type="Proteomes" id="UP000799441"/>
    </source>
</evidence>
<name>A0A9P4QE08_9PEZI</name>
<dbReference type="AlphaFoldDB" id="A0A9P4QE08"/>
<dbReference type="OrthoDB" id="19690at2759"/>
<dbReference type="PROSITE" id="PS51352">
    <property type="entry name" value="THIOREDOXIN_2"/>
    <property type="match status" value="1"/>
</dbReference>
<reference evidence="2" key="1">
    <citation type="journal article" date="2020" name="Stud. Mycol.">
        <title>101 Dothideomycetes genomes: a test case for predicting lifestyles and emergence of pathogens.</title>
        <authorList>
            <person name="Haridas S."/>
            <person name="Albert R."/>
            <person name="Binder M."/>
            <person name="Bloem J."/>
            <person name="Labutti K."/>
            <person name="Salamov A."/>
            <person name="Andreopoulos B."/>
            <person name="Baker S."/>
            <person name="Barry K."/>
            <person name="Bills G."/>
            <person name="Bluhm B."/>
            <person name="Cannon C."/>
            <person name="Castanera R."/>
            <person name="Culley D."/>
            <person name="Daum C."/>
            <person name="Ezra D."/>
            <person name="Gonzalez J."/>
            <person name="Henrissat B."/>
            <person name="Kuo A."/>
            <person name="Liang C."/>
            <person name="Lipzen A."/>
            <person name="Lutzoni F."/>
            <person name="Magnuson J."/>
            <person name="Mondo S."/>
            <person name="Nolan M."/>
            <person name="Ohm R."/>
            <person name="Pangilinan J."/>
            <person name="Park H.-J."/>
            <person name="Ramirez L."/>
            <person name="Alfaro M."/>
            <person name="Sun H."/>
            <person name="Tritt A."/>
            <person name="Yoshinaga Y."/>
            <person name="Zwiers L.-H."/>
            <person name="Turgeon B."/>
            <person name="Goodwin S."/>
            <person name="Spatafora J."/>
            <person name="Crous P."/>
            <person name="Grigoriev I."/>
        </authorList>
    </citation>
    <scope>NUCLEOTIDE SEQUENCE</scope>
    <source>
        <strain evidence="2">CBS 116435</strain>
    </source>
</reference>
<evidence type="ECO:0000313" key="2">
    <source>
        <dbReference type="EMBL" id="KAF2723176.1"/>
    </source>
</evidence>
<feature type="non-terminal residue" evidence="2">
    <location>
        <position position="148"/>
    </location>
</feature>
<dbReference type="EMBL" id="MU003778">
    <property type="protein sequence ID" value="KAF2723176.1"/>
    <property type="molecule type" value="Genomic_DNA"/>
</dbReference>
<organism evidence="2 3">
    <name type="scientific">Polychaeton citri CBS 116435</name>
    <dbReference type="NCBI Taxonomy" id="1314669"/>
    <lineage>
        <taxon>Eukaryota</taxon>
        <taxon>Fungi</taxon>
        <taxon>Dikarya</taxon>
        <taxon>Ascomycota</taxon>
        <taxon>Pezizomycotina</taxon>
        <taxon>Dothideomycetes</taxon>
        <taxon>Dothideomycetidae</taxon>
        <taxon>Capnodiales</taxon>
        <taxon>Capnodiaceae</taxon>
        <taxon>Polychaeton</taxon>
    </lineage>
</organism>
<dbReference type="InterPro" id="IPR013766">
    <property type="entry name" value="Thioredoxin_domain"/>
</dbReference>
<feature type="non-terminal residue" evidence="2">
    <location>
        <position position="1"/>
    </location>
</feature>
<dbReference type="Proteomes" id="UP000799441">
    <property type="component" value="Unassembled WGS sequence"/>
</dbReference>
<comment type="caution">
    <text evidence="2">The sequence shown here is derived from an EMBL/GenBank/DDBJ whole genome shotgun (WGS) entry which is preliminary data.</text>
</comment>
<dbReference type="Gene3D" id="3.40.30.10">
    <property type="entry name" value="Glutaredoxin"/>
    <property type="match status" value="1"/>
</dbReference>
<evidence type="ECO:0000259" key="1">
    <source>
        <dbReference type="PROSITE" id="PS51352"/>
    </source>
</evidence>
<proteinExistence type="predicted"/>
<sequence>QHYSSSAALQANNRIYPADVRSEEELQTLLLMSASTRIPLITLWKTNWCQSCKLVSPLVSALIRDEGVGEAEGGVSYVEVEMDSPDLGGIGGLGLRYGINSMPTLLAFDRQEPQLETKIARLEDMKSKDFLRQWIQKEASRHGAGGAG</sequence>
<accession>A0A9P4QE08</accession>
<dbReference type="CDD" id="cd02947">
    <property type="entry name" value="TRX_family"/>
    <property type="match status" value="1"/>
</dbReference>
<keyword evidence="3" id="KW-1185">Reference proteome</keyword>